<comment type="caution">
    <text evidence="1">The sequence shown here is derived from an EMBL/GenBank/DDBJ whole genome shotgun (WGS) entry which is preliminary data.</text>
</comment>
<dbReference type="EMBL" id="NHRY01000068">
    <property type="protein sequence ID" value="PPQ35732.1"/>
    <property type="molecule type" value="Genomic_DNA"/>
</dbReference>
<organism evidence="1 2">
    <name type="scientific">Rhodopila globiformis</name>
    <name type="common">Rhodopseudomonas globiformis</name>
    <dbReference type="NCBI Taxonomy" id="1071"/>
    <lineage>
        <taxon>Bacteria</taxon>
        <taxon>Pseudomonadati</taxon>
        <taxon>Pseudomonadota</taxon>
        <taxon>Alphaproteobacteria</taxon>
        <taxon>Acetobacterales</taxon>
        <taxon>Acetobacteraceae</taxon>
        <taxon>Rhodopila</taxon>
    </lineage>
</organism>
<protein>
    <submittedName>
        <fullName evidence="1">Uncharacterized protein</fullName>
    </submittedName>
</protein>
<evidence type="ECO:0000313" key="1">
    <source>
        <dbReference type="EMBL" id="PPQ35732.1"/>
    </source>
</evidence>
<dbReference type="RefSeq" id="WP_104518067.1">
    <property type="nucleotide sequence ID" value="NZ_NHRY01000068.1"/>
</dbReference>
<reference evidence="1 2" key="1">
    <citation type="journal article" date="2018" name="Arch. Microbiol.">
        <title>New insights into the metabolic potential of the phototrophic purple bacterium Rhodopila globiformis DSM 161(T) from its draft genome sequence and evidence for a vanadium-dependent nitrogenase.</title>
        <authorList>
            <person name="Imhoff J.F."/>
            <person name="Rahn T."/>
            <person name="Kunzel S."/>
            <person name="Neulinger S.C."/>
        </authorList>
    </citation>
    <scope>NUCLEOTIDE SEQUENCE [LARGE SCALE GENOMIC DNA]</scope>
    <source>
        <strain evidence="1 2">DSM 161</strain>
    </source>
</reference>
<dbReference type="OrthoDB" id="8481176at2"/>
<dbReference type="Proteomes" id="UP000239724">
    <property type="component" value="Unassembled WGS sequence"/>
</dbReference>
<proteinExistence type="predicted"/>
<name>A0A2S6NKV8_RHOGL</name>
<gene>
    <name evidence="1" type="ORF">CCS01_06635</name>
</gene>
<evidence type="ECO:0000313" key="2">
    <source>
        <dbReference type="Proteomes" id="UP000239724"/>
    </source>
</evidence>
<keyword evidence="2" id="KW-1185">Reference proteome</keyword>
<accession>A0A2S6NKV8</accession>
<sequence>MSLQFDPRTGKITYRGKEVGEHIFKDGRSTVRLDIEYEGGDDWIVPLSWFAHGLSMLPENKPAPALLTVKTSEDSIAEEFDVVRYLTEKQVKRGNYIWIFHKTDADNWPSLLHGHDYDKGLKLDAITGNIYDVGTRERCKTLKAKDLQDVQAELRASKDFKEAVATLIDKTTTATEPA</sequence>
<dbReference type="AlphaFoldDB" id="A0A2S6NKV8"/>